<dbReference type="Proteomes" id="UP001148018">
    <property type="component" value="Unassembled WGS sequence"/>
</dbReference>
<sequence length="104" mass="11943">MCNGNQSSKRRKTCSIGAKGLVVEVLWLEGYLRRQGLLQVPDQYCYVYLSISHQRFVGGLLTQRTNQHKYHHDSFSEGPPPLKWAIEGLLFYTFRMKEATGPPL</sequence>
<accession>A0A9Q0I7U3</accession>
<dbReference type="EMBL" id="JANIIK010000115">
    <property type="protein sequence ID" value="KAJ3588999.1"/>
    <property type="molecule type" value="Genomic_DNA"/>
</dbReference>
<evidence type="ECO:0000313" key="2">
    <source>
        <dbReference type="Proteomes" id="UP001148018"/>
    </source>
</evidence>
<name>A0A9Q0I7U3_9TELE</name>
<protein>
    <submittedName>
        <fullName evidence="1">Uncharacterized protein</fullName>
    </submittedName>
</protein>
<gene>
    <name evidence="1" type="ORF">NHX12_009849</name>
</gene>
<reference evidence="1" key="1">
    <citation type="submission" date="2022-07" db="EMBL/GenBank/DDBJ databases">
        <title>Chromosome-level genome of Muraenolepis orangiensis.</title>
        <authorList>
            <person name="Kim J."/>
        </authorList>
    </citation>
    <scope>NUCLEOTIDE SEQUENCE</scope>
    <source>
        <strain evidence="1">KU_S4_2022</strain>
        <tissue evidence="1">Muscle</tissue>
    </source>
</reference>
<evidence type="ECO:0000313" key="1">
    <source>
        <dbReference type="EMBL" id="KAJ3588999.1"/>
    </source>
</evidence>
<proteinExistence type="predicted"/>
<organism evidence="1 2">
    <name type="scientific">Muraenolepis orangiensis</name>
    <name type="common">Patagonian moray cod</name>
    <dbReference type="NCBI Taxonomy" id="630683"/>
    <lineage>
        <taxon>Eukaryota</taxon>
        <taxon>Metazoa</taxon>
        <taxon>Chordata</taxon>
        <taxon>Craniata</taxon>
        <taxon>Vertebrata</taxon>
        <taxon>Euteleostomi</taxon>
        <taxon>Actinopterygii</taxon>
        <taxon>Neopterygii</taxon>
        <taxon>Teleostei</taxon>
        <taxon>Neoteleostei</taxon>
        <taxon>Acanthomorphata</taxon>
        <taxon>Zeiogadaria</taxon>
        <taxon>Gadariae</taxon>
        <taxon>Gadiformes</taxon>
        <taxon>Muraenolepidoidei</taxon>
        <taxon>Muraenolepididae</taxon>
        <taxon>Muraenolepis</taxon>
    </lineage>
</organism>
<dbReference type="AlphaFoldDB" id="A0A9Q0I7U3"/>
<comment type="caution">
    <text evidence="1">The sequence shown here is derived from an EMBL/GenBank/DDBJ whole genome shotgun (WGS) entry which is preliminary data.</text>
</comment>
<keyword evidence="2" id="KW-1185">Reference proteome</keyword>